<evidence type="ECO:0000259" key="11">
    <source>
        <dbReference type="PROSITE" id="PS50112"/>
    </source>
</evidence>
<dbReference type="InterPro" id="IPR002078">
    <property type="entry name" value="Sigma_54_int"/>
</dbReference>
<dbReference type="Gene3D" id="3.30.450.20">
    <property type="entry name" value="PAS domain"/>
    <property type="match status" value="1"/>
</dbReference>
<sequence length="496" mass="55800">MRLEIQCEDRIGMVREVLDLFVPHQIDIRLIEADTKNHCVYCGFPDIEFAKLQQLLGELRRLDGVKDVKRVVFTPSEREHNALHTLLEALPDGVIAVDLKGIITMATDLAAQDLGVPIAELLYRPLQQFIKGVSFAKVTWDDIVNGVSKRIRIRNKALLLEMKPIFVPDECGKSNPAGSVIHLKSQARLNRQAANFKQAPNAENDLAQYFHAEVSQSVAMQNMLQRAKAFVNRIEPLLIEGEAGSGKRDLVQALFQHWQGLQFDQTGQLIIRHARDIGVADVKKLGHFNGWLVIEEIEYLPADAQVALANWLTRRPEFSTSFESLCRVVSLTTHSESRLTAEHGLNKTLYFALSSLFLRVPSVRERREDLAGLIRQTLLAYTERYGVILPAISKGALLKLSLYSWPGNLKELQNVCLQTLSLNKKEWQPEDISLPKDDKALPLVLVEDSLEKTMKQFEAALLKTLYPKHPSTRRLAKAVGVSHSAIANKLKEYGIG</sequence>
<evidence type="ECO:0000256" key="4">
    <source>
        <dbReference type="ARBA" id="ARBA00022741"/>
    </source>
</evidence>
<proteinExistence type="predicted"/>
<dbReference type="Pfam" id="PF25601">
    <property type="entry name" value="AAA_lid_14"/>
    <property type="match status" value="1"/>
</dbReference>
<dbReference type="PROSITE" id="PS51671">
    <property type="entry name" value="ACT"/>
    <property type="match status" value="1"/>
</dbReference>
<name>A0ABU9G752_9GAMM</name>
<keyword evidence="2" id="KW-0963">Cytoplasm</keyword>
<dbReference type="Gene3D" id="3.30.70.260">
    <property type="match status" value="1"/>
</dbReference>
<keyword evidence="7 13" id="KW-0238">DNA-binding</keyword>
<evidence type="ECO:0000256" key="2">
    <source>
        <dbReference type="ARBA" id="ARBA00022490"/>
    </source>
</evidence>
<dbReference type="EMBL" id="JBAKAR010000007">
    <property type="protein sequence ID" value="MEL0613573.1"/>
    <property type="molecule type" value="Genomic_DNA"/>
</dbReference>
<comment type="caution">
    <text evidence="13">The sequence shown here is derived from an EMBL/GenBank/DDBJ whole genome shotgun (WGS) entry which is preliminary data.</text>
</comment>
<evidence type="ECO:0000256" key="7">
    <source>
        <dbReference type="ARBA" id="ARBA00023125"/>
    </source>
</evidence>
<dbReference type="NCBIfam" id="TIGR04381">
    <property type="entry name" value="HTH_TypR"/>
    <property type="match status" value="1"/>
</dbReference>
<evidence type="ECO:0000259" key="12">
    <source>
        <dbReference type="PROSITE" id="PS51671"/>
    </source>
</evidence>
<accession>A0ABU9G752</accession>
<dbReference type="Gene3D" id="1.10.10.60">
    <property type="entry name" value="Homeodomain-like"/>
    <property type="match status" value="1"/>
</dbReference>
<evidence type="ECO:0000313" key="14">
    <source>
        <dbReference type="Proteomes" id="UP001379949"/>
    </source>
</evidence>
<evidence type="ECO:0000313" key="13">
    <source>
        <dbReference type="EMBL" id="MEL0613573.1"/>
    </source>
</evidence>
<dbReference type="PROSITE" id="PS50112">
    <property type="entry name" value="PAS"/>
    <property type="match status" value="1"/>
</dbReference>
<dbReference type="GO" id="GO:0003677">
    <property type="term" value="F:DNA binding"/>
    <property type="evidence" value="ECO:0007669"/>
    <property type="project" value="UniProtKB-KW"/>
</dbReference>
<comment type="subcellular location">
    <subcellularLocation>
        <location evidence="1">Cytoplasm</location>
    </subcellularLocation>
</comment>
<dbReference type="InterPro" id="IPR002912">
    <property type="entry name" value="ACT_dom"/>
</dbReference>
<feature type="domain" description="PAS" evidence="11">
    <location>
        <begin position="79"/>
        <end position="122"/>
    </location>
</feature>
<dbReference type="InterPro" id="IPR058031">
    <property type="entry name" value="AAA_lid_NorR"/>
</dbReference>
<feature type="domain" description="Sigma-54 factor interaction" evidence="10">
    <location>
        <begin position="213"/>
        <end position="421"/>
    </location>
</feature>
<dbReference type="SUPFAM" id="SSF55021">
    <property type="entry name" value="ACT-like"/>
    <property type="match status" value="1"/>
</dbReference>
<dbReference type="Gene3D" id="3.40.50.300">
    <property type="entry name" value="P-loop containing nucleotide triphosphate hydrolases"/>
    <property type="match status" value="1"/>
</dbReference>
<dbReference type="InterPro" id="IPR000014">
    <property type="entry name" value="PAS"/>
</dbReference>
<keyword evidence="8" id="KW-0010">Activator</keyword>
<evidence type="ECO:0000256" key="3">
    <source>
        <dbReference type="ARBA" id="ARBA00022491"/>
    </source>
</evidence>
<evidence type="ECO:0000256" key="5">
    <source>
        <dbReference type="ARBA" id="ARBA00022840"/>
    </source>
</evidence>
<dbReference type="Proteomes" id="UP001379949">
    <property type="component" value="Unassembled WGS sequence"/>
</dbReference>
<dbReference type="InterPro" id="IPR027417">
    <property type="entry name" value="P-loop_NTPase"/>
</dbReference>
<dbReference type="SUPFAM" id="SSF55785">
    <property type="entry name" value="PYP-like sensor domain (PAS domain)"/>
    <property type="match status" value="1"/>
</dbReference>
<dbReference type="InterPro" id="IPR009057">
    <property type="entry name" value="Homeodomain-like_sf"/>
</dbReference>
<feature type="domain" description="ACT" evidence="12">
    <location>
        <begin position="2"/>
        <end position="73"/>
    </location>
</feature>
<dbReference type="InterPro" id="IPR030828">
    <property type="entry name" value="HTH_TyrR"/>
</dbReference>
<keyword evidence="4" id="KW-0547">Nucleotide-binding</keyword>
<keyword evidence="14" id="KW-1185">Reference proteome</keyword>
<keyword evidence="6" id="KW-0805">Transcription regulation</keyword>
<gene>
    <name evidence="13" type="ORF">V6242_10480</name>
</gene>
<dbReference type="PANTHER" id="PTHR32071">
    <property type="entry name" value="TRANSCRIPTIONAL REGULATORY PROTEIN"/>
    <property type="match status" value="1"/>
</dbReference>
<dbReference type="InterPro" id="IPR035965">
    <property type="entry name" value="PAS-like_dom_sf"/>
</dbReference>
<evidence type="ECO:0000256" key="9">
    <source>
        <dbReference type="ARBA" id="ARBA00023163"/>
    </source>
</evidence>
<dbReference type="InterPro" id="IPR045865">
    <property type="entry name" value="ACT-like_dom_sf"/>
</dbReference>
<evidence type="ECO:0000256" key="6">
    <source>
        <dbReference type="ARBA" id="ARBA00023015"/>
    </source>
</evidence>
<keyword evidence="9" id="KW-0804">Transcription</keyword>
<dbReference type="Pfam" id="PF14532">
    <property type="entry name" value="Sigma54_activ_2"/>
    <property type="match status" value="1"/>
</dbReference>
<evidence type="ECO:0000256" key="8">
    <source>
        <dbReference type="ARBA" id="ARBA00023159"/>
    </source>
</evidence>
<dbReference type="Pfam" id="PF18024">
    <property type="entry name" value="HTH_50"/>
    <property type="match status" value="1"/>
</dbReference>
<dbReference type="PANTHER" id="PTHR32071:SF3">
    <property type="entry name" value="HTH-TYPE TRANSCRIPTIONAL REGULATORY PROTEIN TYRR"/>
    <property type="match status" value="1"/>
</dbReference>
<dbReference type="SUPFAM" id="SSF52540">
    <property type="entry name" value="P-loop containing nucleoside triphosphate hydrolases"/>
    <property type="match status" value="1"/>
</dbReference>
<keyword evidence="3" id="KW-0678">Repressor</keyword>
<dbReference type="SUPFAM" id="SSF46689">
    <property type="entry name" value="Homeodomain-like"/>
    <property type="match status" value="1"/>
</dbReference>
<evidence type="ECO:0000259" key="10">
    <source>
        <dbReference type="PROSITE" id="PS50045"/>
    </source>
</evidence>
<evidence type="ECO:0000256" key="1">
    <source>
        <dbReference type="ARBA" id="ARBA00004496"/>
    </source>
</evidence>
<keyword evidence="5" id="KW-0067">ATP-binding</keyword>
<dbReference type="RefSeq" id="WP_341567307.1">
    <property type="nucleotide sequence ID" value="NZ_JBAKAR010000007.1"/>
</dbReference>
<organism evidence="13 14">
    <name type="scientific">Marinomonas arenicola</name>
    <dbReference type="NCBI Taxonomy" id="569601"/>
    <lineage>
        <taxon>Bacteria</taxon>
        <taxon>Pseudomonadati</taxon>
        <taxon>Pseudomonadota</taxon>
        <taxon>Gammaproteobacteria</taxon>
        <taxon>Oceanospirillales</taxon>
        <taxon>Oceanospirillaceae</taxon>
        <taxon>Marinomonas</taxon>
    </lineage>
</organism>
<dbReference type="CDD" id="cd04877">
    <property type="entry name" value="ACT_TyrR"/>
    <property type="match status" value="1"/>
</dbReference>
<dbReference type="PROSITE" id="PS50045">
    <property type="entry name" value="SIGMA54_INTERACT_4"/>
    <property type="match status" value="1"/>
</dbReference>
<reference evidence="13 14" key="1">
    <citation type="submission" date="2024-02" db="EMBL/GenBank/DDBJ databases">
        <title>Bacteria isolated from the canopy kelp, Nereocystis luetkeana.</title>
        <authorList>
            <person name="Pfister C.A."/>
            <person name="Younker I.T."/>
            <person name="Light S.H."/>
        </authorList>
    </citation>
    <scope>NUCLEOTIDE SEQUENCE [LARGE SCALE GENOMIC DNA]</scope>
    <source>
        <strain evidence="13 14">TI.4.07</strain>
    </source>
</reference>
<protein>
    <submittedName>
        <fullName evidence="13">TyrR/PhhR family helix-turn-helix DNA-binding protein</fullName>
    </submittedName>
</protein>
<dbReference type="Gene3D" id="1.10.8.60">
    <property type="match status" value="1"/>
</dbReference>